<dbReference type="Proteomes" id="UP000509750">
    <property type="component" value="Chromosome"/>
</dbReference>
<feature type="transmembrane region" description="Helical" evidence="1">
    <location>
        <begin position="20"/>
        <end position="36"/>
    </location>
</feature>
<feature type="transmembrane region" description="Helical" evidence="1">
    <location>
        <begin position="45"/>
        <end position="65"/>
    </location>
</feature>
<evidence type="ECO:0000313" key="2">
    <source>
        <dbReference type="EMBL" id="QLG27714.1"/>
    </source>
</evidence>
<sequence>MMGGFPHHSVPDGATWAPHHYYLGVLLAAVALLVVWDDRSQVEPWALLVALLAGSFAFALVWRYYAVAGAVLTLAALGIGLALPIVGPFWQSYPWVGARGVAILGVLVAADDALEHAFGIWTPLDWFWRAWLVGAIQP</sequence>
<dbReference type="RefSeq" id="WP_179169289.1">
    <property type="nucleotide sequence ID" value="NZ_CP058529.1"/>
</dbReference>
<organism evidence="2 3">
    <name type="scientific">Halorarum halophilum</name>
    <dbReference type="NCBI Taxonomy" id="2743090"/>
    <lineage>
        <taxon>Archaea</taxon>
        <taxon>Methanobacteriati</taxon>
        <taxon>Methanobacteriota</taxon>
        <taxon>Stenosarchaea group</taxon>
        <taxon>Halobacteria</taxon>
        <taxon>Halobacteriales</taxon>
        <taxon>Haloferacaceae</taxon>
        <taxon>Halorarum</taxon>
    </lineage>
</organism>
<keyword evidence="1" id="KW-0812">Transmembrane</keyword>
<proteinExistence type="predicted"/>
<dbReference type="KEGG" id="halg:HUG10_09185"/>
<name>A0A7D5K7W4_9EURY</name>
<dbReference type="OrthoDB" id="324966at2157"/>
<protein>
    <submittedName>
        <fullName evidence="2">Uncharacterized protein</fullName>
    </submittedName>
</protein>
<keyword evidence="3" id="KW-1185">Reference proteome</keyword>
<dbReference type="EMBL" id="CP058529">
    <property type="protein sequence ID" value="QLG27714.1"/>
    <property type="molecule type" value="Genomic_DNA"/>
</dbReference>
<evidence type="ECO:0000256" key="1">
    <source>
        <dbReference type="SAM" id="Phobius"/>
    </source>
</evidence>
<gene>
    <name evidence="2" type="ORF">HUG10_09185</name>
</gene>
<dbReference type="AlphaFoldDB" id="A0A7D5K7W4"/>
<keyword evidence="1" id="KW-1133">Transmembrane helix</keyword>
<accession>A0A7D5K7W4</accession>
<dbReference type="GeneID" id="56029004"/>
<reference evidence="2 3" key="1">
    <citation type="submission" date="2020-07" db="EMBL/GenBank/DDBJ databases">
        <title>Gai3-2, isolated from salt lake.</title>
        <authorList>
            <person name="Cui H."/>
            <person name="Shi X."/>
        </authorList>
    </citation>
    <scope>NUCLEOTIDE SEQUENCE [LARGE SCALE GENOMIC DNA]</scope>
    <source>
        <strain evidence="2 3">Gai3-2</strain>
    </source>
</reference>
<feature type="transmembrane region" description="Helical" evidence="1">
    <location>
        <begin position="71"/>
        <end position="90"/>
    </location>
</feature>
<evidence type="ECO:0000313" key="3">
    <source>
        <dbReference type="Proteomes" id="UP000509750"/>
    </source>
</evidence>
<keyword evidence="1" id="KW-0472">Membrane</keyword>